<sequence>MDDFWVFGYGSLMWRPGFAHVETRKARLHGYRRSLCVHSHVHRGTPNRPGLVLGLDRGGSCLGLAFRVPGALYDEVIAYLRERELVTRVYLEKRLRVRFLDGGEAVAVAYVVDRTHVQYAGRLNVEDAARRVAGAIGQSGRNEEYVLNTVEHLKALGIRDHWLEAVAARLSRQAAAE</sequence>
<evidence type="ECO:0000313" key="3">
    <source>
        <dbReference type="EMBL" id="MCT8989689.1"/>
    </source>
</evidence>
<keyword evidence="4" id="KW-1185">Reference proteome</keyword>
<dbReference type="GO" id="GO:0005737">
    <property type="term" value="C:cytoplasm"/>
    <property type="evidence" value="ECO:0007669"/>
    <property type="project" value="TreeGrafter"/>
</dbReference>
<dbReference type="EMBL" id="JAODNV010000006">
    <property type="protein sequence ID" value="MCT8989689.1"/>
    <property type="molecule type" value="Genomic_DNA"/>
</dbReference>
<name>A0A9X3AZF5_9HYPH</name>
<dbReference type="GO" id="GO:0006751">
    <property type="term" value="P:glutathione catabolic process"/>
    <property type="evidence" value="ECO:0007669"/>
    <property type="project" value="InterPro"/>
</dbReference>
<dbReference type="SUPFAM" id="SSF110857">
    <property type="entry name" value="Gamma-glutamyl cyclotransferase-like"/>
    <property type="match status" value="1"/>
</dbReference>
<protein>
    <recommendedName>
        <fullName evidence="1">glutathione-specific gamma-glutamylcyclotransferase</fullName>
        <ecNumber evidence="1">4.3.2.7</ecNumber>
    </recommendedName>
</protein>
<dbReference type="AlphaFoldDB" id="A0A9X3AZF5"/>
<dbReference type="Gene3D" id="3.10.490.10">
    <property type="entry name" value="Gamma-glutamyl cyclotransferase-like"/>
    <property type="match status" value="1"/>
</dbReference>
<dbReference type="InterPro" id="IPR036568">
    <property type="entry name" value="GGCT-like_sf"/>
</dbReference>
<evidence type="ECO:0000256" key="2">
    <source>
        <dbReference type="ARBA" id="ARBA00023239"/>
    </source>
</evidence>
<reference evidence="3" key="1">
    <citation type="submission" date="2022-08" db="EMBL/GenBank/DDBJ databases">
        <title>Chelativorans sichuanense sp. nov., a paraffin oil-degrading bacterium isolated from a mixture of oil-based drill cuttings and paddy soil.</title>
        <authorList>
            <person name="Yu J."/>
            <person name="Liu H."/>
            <person name="Chen Q."/>
        </authorList>
    </citation>
    <scope>NUCLEOTIDE SEQUENCE</scope>
    <source>
        <strain evidence="3">SCAU 2101</strain>
    </source>
</reference>
<proteinExistence type="predicted"/>
<keyword evidence="2" id="KW-0456">Lyase</keyword>
<dbReference type="RefSeq" id="WP_261514544.1">
    <property type="nucleotide sequence ID" value="NZ_JAODNV010000006.1"/>
</dbReference>
<gene>
    <name evidence="3" type="ORF">NYR54_05175</name>
</gene>
<dbReference type="GO" id="GO:0061928">
    <property type="term" value="F:glutathione specific gamma-glutamylcyclotransferase activity"/>
    <property type="evidence" value="ECO:0007669"/>
    <property type="project" value="UniProtKB-EC"/>
</dbReference>
<organism evidence="3 4">
    <name type="scientific">Chelativorans petroleitrophicus</name>
    <dbReference type="NCBI Taxonomy" id="2975484"/>
    <lineage>
        <taxon>Bacteria</taxon>
        <taxon>Pseudomonadati</taxon>
        <taxon>Pseudomonadota</taxon>
        <taxon>Alphaproteobacteria</taxon>
        <taxon>Hyphomicrobiales</taxon>
        <taxon>Phyllobacteriaceae</taxon>
        <taxon>Chelativorans</taxon>
    </lineage>
</organism>
<dbReference type="InterPro" id="IPR013024">
    <property type="entry name" value="GGCT-like"/>
</dbReference>
<dbReference type="InterPro" id="IPR006840">
    <property type="entry name" value="ChaC"/>
</dbReference>
<dbReference type="EC" id="4.3.2.7" evidence="1"/>
<dbReference type="PANTHER" id="PTHR12192:SF2">
    <property type="entry name" value="GLUTATHIONE-SPECIFIC GAMMA-GLUTAMYLCYCLOTRANSFERASE 2"/>
    <property type="match status" value="1"/>
</dbReference>
<dbReference type="CDD" id="cd06661">
    <property type="entry name" value="GGCT_like"/>
    <property type="match status" value="1"/>
</dbReference>
<dbReference type="Pfam" id="PF04752">
    <property type="entry name" value="ChaC"/>
    <property type="match status" value="1"/>
</dbReference>
<dbReference type="Proteomes" id="UP001149009">
    <property type="component" value="Unassembled WGS sequence"/>
</dbReference>
<comment type="caution">
    <text evidence="3">The sequence shown here is derived from an EMBL/GenBank/DDBJ whole genome shotgun (WGS) entry which is preliminary data.</text>
</comment>
<dbReference type="PANTHER" id="PTHR12192">
    <property type="entry name" value="CATION TRANSPORT PROTEIN CHAC-RELATED"/>
    <property type="match status" value="1"/>
</dbReference>
<accession>A0A9X3AZF5</accession>
<evidence type="ECO:0000256" key="1">
    <source>
        <dbReference type="ARBA" id="ARBA00012344"/>
    </source>
</evidence>
<evidence type="ECO:0000313" key="4">
    <source>
        <dbReference type="Proteomes" id="UP001149009"/>
    </source>
</evidence>